<evidence type="ECO:0000256" key="1">
    <source>
        <dbReference type="SAM" id="SignalP"/>
    </source>
</evidence>
<keyword evidence="1" id="KW-0732">Signal</keyword>
<keyword evidence="3" id="KW-1185">Reference proteome</keyword>
<accession>A0A1M5TL99</accession>
<proteinExistence type="predicted"/>
<dbReference type="RefSeq" id="WP_067656228.1">
    <property type="nucleotide sequence ID" value="NZ_FQXG01000003.1"/>
</dbReference>
<sequence>MEMLSKLAARASKTLALALIATATVAPAQAQDLSDRILAQSRYERSTGTPSLSKAIFFGDTHHVIFGIVEGGTTCHISLRDSVNGHSRFISTSHPKTNRVRDFRDCIPEAELVAFVTNHVERYLTPHINHL</sequence>
<evidence type="ECO:0000313" key="2">
    <source>
        <dbReference type="EMBL" id="SHH51451.1"/>
    </source>
</evidence>
<protein>
    <submittedName>
        <fullName evidence="2">Uncharacterized protein</fullName>
    </submittedName>
</protein>
<feature type="signal peptide" evidence="1">
    <location>
        <begin position="1"/>
        <end position="30"/>
    </location>
</feature>
<name>A0A1M5TL99_9GAMM</name>
<dbReference type="Proteomes" id="UP000184268">
    <property type="component" value="Unassembled WGS sequence"/>
</dbReference>
<dbReference type="EMBL" id="FQXG01000003">
    <property type="protein sequence ID" value="SHH51451.1"/>
    <property type="molecule type" value="Genomic_DNA"/>
</dbReference>
<reference evidence="2 3" key="1">
    <citation type="submission" date="2016-11" db="EMBL/GenBank/DDBJ databases">
        <authorList>
            <person name="Jaros S."/>
            <person name="Januszkiewicz K."/>
            <person name="Wedrychowicz H."/>
        </authorList>
    </citation>
    <scope>NUCLEOTIDE SEQUENCE [LARGE SCALE GENOMIC DNA]</scope>
    <source>
        <strain evidence="2 3">DSM 16917</strain>
    </source>
</reference>
<dbReference type="STRING" id="299255.SAMN02745129_2188"/>
<feature type="chain" id="PRO_5009913982" evidence="1">
    <location>
        <begin position="31"/>
        <end position="131"/>
    </location>
</feature>
<evidence type="ECO:0000313" key="3">
    <source>
        <dbReference type="Proteomes" id="UP000184268"/>
    </source>
</evidence>
<dbReference type="AlphaFoldDB" id="A0A1M5TL99"/>
<gene>
    <name evidence="2" type="ORF">SAMN02745129_2188</name>
</gene>
<organism evidence="2 3">
    <name type="scientific">Ferrimonas marina</name>
    <dbReference type="NCBI Taxonomy" id="299255"/>
    <lineage>
        <taxon>Bacteria</taxon>
        <taxon>Pseudomonadati</taxon>
        <taxon>Pseudomonadota</taxon>
        <taxon>Gammaproteobacteria</taxon>
        <taxon>Alteromonadales</taxon>
        <taxon>Ferrimonadaceae</taxon>
        <taxon>Ferrimonas</taxon>
    </lineage>
</organism>